<reference evidence="2" key="1">
    <citation type="journal article" date="2015" name="Nature">
        <title>Complex archaea that bridge the gap between prokaryotes and eukaryotes.</title>
        <authorList>
            <person name="Spang A."/>
            <person name="Saw J.H."/>
            <person name="Jorgensen S.L."/>
            <person name="Zaremba-Niedzwiedzka K."/>
            <person name="Martijn J."/>
            <person name="Lind A.E."/>
            <person name="van Eijk R."/>
            <person name="Schleper C."/>
            <person name="Guy L."/>
            <person name="Ettema T.J."/>
        </authorList>
    </citation>
    <scope>NUCLEOTIDE SEQUENCE</scope>
</reference>
<feature type="region of interest" description="Disordered" evidence="1">
    <location>
        <begin position="27"/>
        <end position="46"/>
    </location>
</feature>
<evidence type="ECO:0000313" key="2">
    <source>
        <dbReference type="EMBL" id="KKN52761.1"/>
    </source>
</evidence>
<protein>
    <submittedName>
        <fullName evidence="2">Uncharacterized protein</fullName>
    </submittedName>
</protein>
<organism evidence="2">
    <name type="scientific">marine sediment metagenome</name>
    <dbReference type="NCBI Taxonomy" id="412755"/>
    <lineage>
        <taxon>unclassified sequences</taxon>
        <taxon>metagenomes</taxon>
        <taxon>ecological metagenomes</taxon>
    </lineage>
</organism>
<name>A0A0F9TUI6_9ZZZZ</name>
<accession>A0A0F9TUI6</accession>
<dbReference type="PROSITE" id="PS51257">
    <property type="entry name" value="PROKAR_LIPOPROTEIN"/>
    <property type="match status" value="1"/>
</dbReference>
<evidence type="ECO:0000256" key="1">
    <source>
        <dbReference type="SAM" id="MobiDB-lite"/>
    </source>
</evidence>
<feature type="compositionally biased region" description="Gly residues" evidence="1">
    <location>
        <begin position="27"/>
        <end position="43"/>
    </location>
</feature>
<proteinExistence type="predicted"/>
<sequence length="91" mass="9160">MYLVKTLGVLALSSLVLTGCLSGGGGGGNDSADGGGGDGGGGMQPTTFTALVQDIFAQTSDTAEPVDINALDITYDDQDNEDAFNDLLSQQ</sequence>
<dbReference type="AlphaFoldDB" id="A0A0F9TUI6"/>
<gene>
    <name evidence="2" type="ORF">LCGC14_0609250</name>
</gene>
<dbReference type="EMBL" id="LAZR01001005">
    <property type="protein sequence ID" value="KKN52761.1"/>
    <property type="molecule type" value="Genomic_DNA"/>
</dbReference>
<comment type="caution">
    <text evidence="2">The sequence shown here is derived from an EMBL/GenBank/DDBJ whole genome shotgun (WGS) entry which is preliminary data.</text>
</comment>